<dbReference type="GO" id="GO:0005886">
    <property type="term" value="C:plasma membrane"/>
    <property type="evidence" value="ECO:0007669"/>
    <property type="project" value="UniProtKB-SubCell"/>
</dbReference>
<evidence type="ECO:0000259" key="9">
    <source>
        <dbReference type="Pfam" id="PF13231"/>
    </source>
</evidence>
<evidence type="ECO:0000313" key="10">
    <source>
        <dbReference type="EMBL" id="SVA98999.1"/>
    </source>
</evidence>
<dbReference type="GO" id="GO:0010041">
    <property type="term" value="P:response to iron(III) ion"/>
    <property type="evidence" value="ECO:0007669"/>
    <property type="project" value="TreeGrafter"/>
</dbReference>
<keyword evidence="5 8" id="KW-0812">Transmembrane</keyword>
<feature type="transmembrane region" description="Helical" evidence="8">
    <location>
        <begin position="119"/>
        <end position="152"/>
    </location>
</feature>
<keyword evidence="2" id="KW-1003">Cell membrane</keyword>
<dbReference type="GO" id="GO:0016763">
    <property type="term" value="F:pentosyltransferase activity"/>
    <property type="evidence" value="ECO:0007669"/>
    <property type="project" value="TreeGrafter"/>
</dbReference>
<keyword evidence="6 8" id="KW-1133">Transmembrane helix</keyword>
<name>A0A382AC65_9ZZZZ</name>
<keyword evidence="3" id="KW-0328">Glycosyltransferase</keyword>
<evidence type="ECO:0000256" key="2">
    <source>
        <dbReference type="ARBA" id="ARBA00022475"/>
    </source>
</evidence>
<dbReference type="InterPro" id="IPR038731">
    <property type="entry name" value="RgtA/B/C-like"/>
</dbReference>
<organism evidence="10">
    <name type="scientific">marine metagenome</name>
    <dbReference type="NCBI Taxonomy" id="408172"/>
    <lineage>
        <taxon>unclassified sequences</taxon>
        <taxon>metagenomes</taxon>
        <taxon>ecological metagenomes</taxon>
    </lineage>
</organism>
<feature type="transmembrane region" description="Helical" evidence="8">
    <location>
        <begin position="368"/>
        <end position="385"/>
    </location>
</feature>
<dbReference type="Pfam" id="PF13231">
    <property type="entry name" value="PMT_2"/>
    <property type="match status" value="1"/>
</dbReference>
<feature type="transmembrane region" description="Helical" evidence="8">
    <location>
        <begin position="73"/>
        <end position="99"/>
    </location>
</feature>
<dbReference type="PANTHER" id="PTHR33908">
    <property type="entry name" value="MANNOSYLTRANSFERASE YKCB-RELATED"/>
    <property type="match status" value="1"/>
</dbReference>
<feature type="transmembrane region" description="Helical" evidence="8">
    <location>
        <begin position="159"/>
        <end position="181"/>
    </location>
</feature>
<dbReference type="InterPro" id="IPR050297">
    <property type="entry name" value="LipidA_mod_glycosyltrf_83"/>
</dbReference>
<evidence type="ECO:0000256" key="5">
    <source>
        <dbReference type="ARBA" id="ARBA00022692"/>
    </source>
</evidence>
<feature type="transmembrane region" description="Helical" evidence="8">
    <location>
        <begin position="341"/>
        <end position="362"/>
    </location>
</feature>
<feature type="non-terminal residue" evidence="10">
    <location>
        <position position="1"/>
    </location>
</feature>
<dbReference type="EMBL" id="UINC01024744">
    <property type="protein sequence ID" value="SVA98999.1"/>
    <property type="molecule type" value="Genomic_DNA"/>
</dbReference>
<feature type="transmembrane region" description="Helical" evidence="8">
    <location>
        <begin position="215"/>
        <end position="240"/>
    </location>
</feature>
<gene>
    <name evidence="10" type="ORF">METZ01_LOCUS151853</name>
</gene>
<protein>
    <recommendedName>
        <fullName evidence="9">Glycosyltransferase RgtA/B/C/D-like domain-containing protein</fullName>
    </recommendedName>
</protein>
<feature type="domain" description="Glycosyltransferase RgtA/B/C/D-like" evidence="9">
    <location>
        <begin position="20"/>
        <end position="179"/>
    </location>
</feature>
<sequence length="470" mass="53073">EMLASGDWVSITLNGSPRYDKPVLIHWLQAASVSLLGPNEFAFRLPSALAASAWVMVIYGFGRTFFNHRTGWFAAWMAIASLPVCLIGRAATADAWLNLLLTASMYTALRFYRDKQMRWLYLTFAFSALGFLTKGPIAVLVPVAVTLIHCIFLGRLGAWFRGVFSPVGILIFVVIALPWYALRTVEEGRAFIDGFFLLHNVGRFQGPMQGHAGSLFYYVPIILLAVFPFTAVAIGVFVRFQAYWRDQTLRFLLLWFLFVVLFFSLSGTKLPHYVLYGLPGLFLLMARELESFRYYRWVFAPAVVIFGLLFFLPEFLAVATSKIHNPLQEALWVGADLSFSVTYRVWLVFVAVLCLSMTFRFWLPARSVALAIGLVLPFTVGFWVIPKVGAIQQQPIKQAAQMVRQHDWPVAQWDLHLPSFSVYAEQVIRKRSLQPGEVALVLYSNHGSDPGYDVVFKERGIALLRKNGGN</sequence>
<dbReference type="PANTHER" id="PTHR33908:SF3">
    <property type="entry name" value="UNDECAPRENYL PHOSPHATE-ALPHA-4-AMINO-4-DEOXY-L-ARABINOSE ARABINOSYL TRANSFERASE"/>
    <property type="match status" value="1"/>
</dbReference>
<evidence type="ECO:0000256" key="7">
    <source>
        <dbReference type="ARBA" id="ARBA00023136"/>
    </source>
</evidence>
<comment type="subcellular location">
    <subcellularLocation>
        <location evidence="1">Cell membrane</location>
        <topology evidence="1">Multi-pass membrane protein</topology>
    </subcellularLocation>
</comment>
<dbReference type="GO" id="GO:0008610">
    <property type="term" value="P:lipid biosynthetic process"/>
    <property type="evidence" value="ECO:0007669"/>
    <property type="project" value="UniProtKB-ARBA"/>
</dbReference>
<proteinExistence type="predicted"/>
<evidence type="ECO:0000256" key="3">
    <source>
        <dbReference type="ARBA" id="ARBA00022676"/>
    </source>
</evidence>
<evidence type="ECO:0000256" key="1">
    <source>
        <dbReference type="ARBA" id="ARBA00004651"/>
    </source>
</evidence>
<evidence type="ECO:0000256" key="4">
    <source>
        <dbReference type="ARBA" id="ARBA00022679"/>
    </source>
</evidence>
<reference evidence="10" key="1">
    <citation type="submission" date="2018-05" db="EMBL/GenBank/DDBJ databases">
        <authorList>
            <person name="Lanie J.A."/>
            <person name="Ng W.-L."/>
            <person name="Kazmierczak K.M."/>
            <person name="Andrzejewski T.M."/>
            <person name="Davidsen T.M."/>
            <person name="Wayne K.J."/>
            <person name="Tettelin H."/>
            <person name="Glass J.I."/>
            <person name="Rusch D."/>
            <person name="Podicherti R."/>
            <person name="Tsui H.-C.T."/>
            <person name="Winkler M.E."/>
        </authorList>
    </citation>
    <scope>NUCLEOTIDE SEQUENCE</scope>
</reference>
<dbReference type="AlphaFoldDB" id="A0A382AC65"/>
<feature type="transmembrane region" description="Helical" evidence="8">
    <location>
        <begin position="252"/>
        <end position="274"/>
    </location>
</feature>
<accession>A0A382AC65</accession>
<keyword evidence="4" id="KW-0808">Transferase</keyword>
<evidence type="ECO:0000256" key="8">
    <source>
        <dbReference type="SAM" id="Phobius"/>
    </source>
</evidence>
<keyword evidence="7 8" id="KW-0472">Membrane</keyword>
<evidence type="ECO:0000256" key="6">
    <source>
        <dbReference type="ARBA" id="ARBA00022989"/>
    </source>
</evidence>
<feature type="transmembrane region" description="Helical" evidence="8">
    <location>
        <begin position="294"/>
        <end position="320"/>
    </location>
</feature>
<feature type="transmembrane region" description="Helical" evidence="8">
    <location>
        <begin position="41"/>
        <end position="61"/>
    </location>
</feature>